<dbReference type="EMBL" id="CAJPDR010000368">
    <property type="protein sequence ID" value="CAF9934003.1"/>
    <property type="molecule type" value="Genomic_DNA"/>
</dbReference>
<dbReference type="OrthoDB" id="5415758at2759"/>
<accession>A0A8H3G6F2</accession>
<name>A0A8H3G6F2_9LECA</name>
<dbReference type="Proteomes" id="UP000664203">
    <property type="component" value="Unassembled WGS sequence"/>
</dbReference>
<evidence type="ECO:0000313" key="2">
    <source>
        <dbReference type="EMBL" id="CAF9934003.1"/>
    </source>
</evidence>
<keyword evidence="3" id="KW-1185">Reference proteome</keyword>
<feature type="region of interest" description="Disordered" evidence="1">
    <location>
        <begin position="127"/>
        <end position="148"/>
    </location>
</feature>
<gene>
    <name evidence="2" type="ORF">ALECFALPRED_005819</name>
</gene>
<proteinExistence type="predicted"/>
<protein>
    <submittedName>
        <fullName evidence="2">Uncharacterized protein</fullName>
    </submittedName>
</protein>
<reference evidence="2" key="1">
    <citation type="submission" date="2021-03" db="EMBL/GenBank/DDBJ databases">
        <authorList>
            <person name="Tagirdzhanova G."/>
        </authorList>
    </citation>
    <scope>NUCLEOTIDE SEQUENCE</scope>
</reference>
<comment type="caution">
    <text evidence="2">The sequence shown here is derived from an EMBL/GenBank/DDBJ whole genome shotgun (WGS) entry which is preliminary data.</text>
</comment>
<sequence length="164" mass="17578">MFPPLRLPHTPSSLAHTVELHDCPTAIDFLYHDPTGVMTLQQFSRDRSVTHAFQIPFSWQYGNCQVLLTSGGQLAVDRFRLADVVVKALRIMDECPPKSKKGLGGLALVGNGKTMFVVVNGPDLAPDGVGEGEEGEVELGWSGDEGDGVAVVDPDLTSEGLMTS</sequence>
<evidence type="ECO:0000256" key="1">
    <source>
        <dbReference type="SAM" id="MobiDB-lite"/>
    </source>
</evidence>
<organism evidence="2 3">
    <name type="scientific">Alectoria fallacina</name>
    <dbReference type="NCBI Taxonomy" id="1903189"/>
    <lineage>
        <taxon>Eukaryota</taxon>
        <taxon>Fungi</taxon>
        <taxon>Dikarya</taxon>
        <taxon>Ascomycota</taxon>
        <taxon>Pezizomycotina</taxon>
        <taxon>Lecanoromycetes</taxon>
        <taxon>OSLEUM clade</taxon>
        <taxon>Lecanoromycetidae</taxon>
        <taxon>Lecanorales</taxon>
        <taxon>Lecanorineae</taxon>
        <taxon>Parmeliaceae</taxon>
        <taxon>Alectoria</taxon>
    </lineage>
</organism>
<dbReference type="AlphaFoldDB" id="A0A8H3G6F2"/>
<evidence type="ECO:0000313" key="3">
    <source>
        <dbReference type="Proteomes" id="UP000664203"/>
    </source>
</evidence>